<dbReference type="AlphaFoldDB" id="A0A0E0S3R4"/>
<dbReference type="STRING" id="229533.A0A0E0S3R4"/>
<feature type="region of interest" description="Disordered" evidence="1">
    <location>
        <begin position="1"/>
        <end position="36"/>
    </location>
</feature>
<dbReference type="eggNOG" id="ENOG502S1P2">
    <property type="taxonomic scope" value="Eukaryota"/>
</dbReference>
<reference evidence="2 4" key="4">
    <citation type="journal article" date="2015" name="BMC Genomics">
        <title>The completed genome sequence of the pathogenic ascomycete fungus Fusarium graminearum.</title>
        <authorList>
            <person name="King R."/>
            <person name="Urban M."/>
            <person name="Hammond-Kosack M.C."/>
            <person name="Hassani-Pak K."/>
            <person name="Hammond-Kosack K.E."/>
        </authorList>
    </citation>
    <scope>NUCLEOTIDE SEQUENCE [LARGE SCALE GENOMIC DNA]</scope>
    <source>
        <strain evidence="4">ATCC MYA-4620 / CBS 123657 / FGSC 9075 / NRRL 31084 / PH-1</strain>
        <strain evidence="2">PH-1</strain>
    </source>
</reference>
<gene>
    <name evidence="3" type="primary">FG03351.1</name>
    <name evidence="2" type="ORF">FGRAMPH1_01T12673</name>
</gene>
<reference evidence="3 4" key="1">
    <citation type="journal article" date="2007" name="Science">
        <title>The Fusarium graminearum genome reveals a link between localized polymorphism and pathogen specialization.</title>
        <authorList>
            <person name="Cuomo C.A."/>
            <person name="Gueldener U."/>
            <person name="Xu J.-R."/>
            <person name="Trail F."/>
            <person name="Turgeon B.G."/>
            <person name="Di Pietro A."/>
            <person name="Walton J.D."/>
            <person name="Ma L.-J."/>
            <person name="Baker S.E."/>
            <person name="Rep M."/>
            <person name="Adam G."/>
            <person name="Antoniw J."/>
            <person name="Baldwin T."/>
            <person name="Calvo S.E."/>
            <person name="Chang Y.-L."/>
            <person name="DeCaprio D."/>
            <person name="Gale L.R."/>
            <person name="Gnerre S."/>
            <person name="Goswami R.S."/>
            <person name="Hammond-Kosack K."/>
            <person name="Harris L.J."/>
            <person name="Hilburn K."/>
            <person name="Kennell J.C."/>
            <person name="Kroken S."/>
            <person name="Magnuson J.K."/>
            <person name="Mannhaupt G."/>
            <person name="Mauceli E.W."/>
            <person name="Mewes H.-W."/>
            <person name="Mitterbauer R."/>
            <person name="Muehlbauer G."/>
            <person name="Muensterkoetter M."/>
            <person name="Nelson D."/>
            <person name="O'Donnell K."/>
            <person name="Ouellet T."/>
            <person name="Qi W."/>
            <person name="Quesneville H."/>
            <person name="Roncero M.I.G."/>
            <person name="Seong K.-Y."/>
            <person name="Tetko I.V."/>
            <person name="Urban M."/>
            <person name="Waalwijk C."/>
            <person name="Ward T.J."/>
            <person name="Yao J."/>
            <person name="Birren B.W."/>
            <person name="Kistler H.C."/>
        </authorList>
    </citation>
    <scope>NUCLEOTIDE SEQUENCE [LARGE SCALE GENOMIC DNA]</scope>
    <source>
        <strain evidence="4">ATCC MYA-4620 / CBS 123657 / FGSC 9075 / NRRL 31084 / PH-1</strain>
        <strain evidence="3">PH-1 / ATCC MYA-4620 / FGSC 9075 / NRRL 31084</strain>
    </source>
</reference>
<sequence length="334" mass="37933">MTDLGDQSAQISDSLTVDQMNPEIPSTTIQEDKPKHVHIAESKSTTNDDEIKPRKSFGPIKKLDGFISHMNRLIHTREDHDSVILFLACATHFLATALETPISERLRCWATKFGSLVLKNTPTRLATSIPFSKLNSYMTAIHAYRGLFAERARALSNIMDDWQIITRLWGLLAMWAETKEYIMTLTTTTDAATDRNKNPRDYFVSKAIKGTYIVGLISYLGFENLAWLTRRGVLESSEKTEGKLMIRSLTGWGIFVSSELAQLLHDRSLKKRGFKEEDEESKVQWRRRLVQVLIYGPLTVHWIKDGGLLPEVFASFLTAYAEYITVQGLWKASA</sequence>
<dbReference type="Proteomes" id="UP000070720">
    <property type="component" value="Chromosome 2"/>
</dbReference>
<feature type="compositionally biased region" description="Polar residues" evidence="1">
    <location>
        <begin position="1"/>
        <end position="29"/>
    </location>
</feature>
<organism evidence="3">
    <name type="scientific">Gibberella zeae (strain ATCC MYA-4620 / CBS 123657 / FGSC 9075 / NRRL 31084 / PH-1)</name>
    <name type="common">Wheat head blight fungus</name>
    <name type="synonym">Fusarium graminearum</name>
    <dbReference type="NCBI Taxonomy" id="229533"/>
    <lineage>
        <taxon>Eukaryota</taxon>
        <taxon>Fungi</taxon>
        <taxon>Dikarya</taxon>
        <taxon>Ascomycota</taxon>
        <taxon>Pezizomycotina</taxon>
        <taxon>Sordariomycetes</taxon>
        <taxon>Hypocreomycetidae</taxon>
        <taxon>Hypocreales</taxon>
        <taxon>Nectriaceae</taxon>
        <taxon>Fusarium</taxon>
    </lineage>
</organism>
<dbReference type="InParanoid" id="A0A0E0S3R4"/>
<evidence type="ECO:0000313" key="2">
    <source>
        <dbReference type="EMBL" id="CEF78139.1"/>
    </source>
</evidence>
<protein>
    <submittedName>
        <fullName evidence="2">Chromosome 2, complete genome</fullName>
    </submittedName>
</protein>
<dbReference type="VEuPathDB" id="FungiDB:FGRAMPH1_01G12673"/>
<dbReference type="EMBL" id="HG970333">
    <property type="protein sequence ID" value="CEF78139.1"/>
    <property type="molecule type" value="Genomic_DNA"/>
</dbReference>
<reference evidence="3" key="5">
    <citation type="submission" date="2017-01" db="UniProtKB">
        <authorList>
            <consortium name="EnsemblFungi"/>
        </authorList>
    </citation>
    <scope>IDENTIFICATION</scope>
    <source>
        <strain evidence="3">PH-1 / ATCC MYA-4620 / FGSC 9075 / NRRL 31084</strain>
    </source>
</reference>
<evidence type="ECO:0000313" key="3">
    <source>
        <dbReference type="EnsemblFungi" id="CEF78139"/>
    </source>
</evidence>
<evidence type="ECO:0000313" key="4">
    <source>
        <dbReference type="Proteomes" id="UP000070720"/>
    </source>
</evidence>
<name>A0A0E0S3R4_GIBZE</name>
<reference evidence="3 4" key="2">
    <citation type="journal article" date="2010" name="Nature">
        <title>Comparative genomics reveals mobile pathogenicity chromosomes in Fusarium.</title>
        <authorList>
            <person name="Ma L.J."/>
            <person name="van der Does H.C."/>
            <person name="Borkovich K.A."/>
            <person name="Coleman J.J."/>
            <person name="Daboussi M.J."/>
            <person name="Di Pietro A."/>
            <person name="Dufresne M."/>
            <person name="Freitag M."/>
            <person name="Grabherr M."/>
            <person name="Henrissat B."/>
            <person name="Houterman P.M."/>
            <person name="Kang S."/>
            <person name="Shim W.B."/>
            <person name="Woloshuk C."/>
            <person name="Xie X."/>
            <person name="Xu J.R."/>
            <person name="Antoniw J."/>
            <person name="Baker S.E."/>
            <person name="Bluhm B.H."/>
            <person name="Breakspear A."/>
            <person name="Brown D.W."/>
            <person name="Butchko R.A."/>
            <person name="Chapman S."/>
            <person name="Coulson R."/>
            <person name="Coutinho P.M."/>
            <person name="Danchin E.G."/>
            <person name="Diener A."/>
            <person name="Gale L.R."/>
            <person name="Gardiner D.M."/>
            <person name="Goff S."/>
            <person name="Hammond-Kosack K.E."/>
            <person name="Hilburn K."/>
            <person name="Hua-Van A."/>
            <person name="Jonkers W."/>
            <person name="Kazan K."/>
            <person name="Kodira C.D."/>
            <person name="Koehrsen M."/>
            <person name="Kumar L."/>
            <person name="Lee Y.H."/>
            <person name="Li L."/>
            <person name="Manners J.M."/>
            <person name="Miranda-Saavedra D."/>
            <person name="Mukherjee M."/>
            <person name="Park G."/>
            <person name="Park J."/>
            <person name="Park S.Y."/>
            <person name="Proctor R.H."/>
            <person name="Regev A."/>
            <person name="Ruiz-Roldan M.C."/>
            <person name="Sain D."/>
            <person name="Sakthikumar S."/>
            <person name="Sykes S."/>
            <person name="Schwartz D.C."/>
            <person name="Turgeon B.G."/>
            <person name="Wapinski I."/>
            <person name="Yoder O."/>
            <person name="Young S."/>
            <person name="Zeng Q."/>
            <person name="Zhou S."/>
            <person name="Galagan J."/>
            <person name="Cuomo C.A."/>
            <person name="Kistler H.C."/>
            <person name="Rep M."/>
        </authorList>
    </citation>
    <scope>GENOME REANNOTATION</scope>
    <source>
        <strain evidence="4">ATCC MYA-4620 / CBS 123657 / FGSC 9075 / NRRL 31084 / PH-1</strain>
        <strain evidence="3">PH-1 / ATCC MYA-4620 / FGSC 9075 / NRRL 31084</strain>
    </source>
</reference>
<dbReference type="EnsemblFungi" id="CEF78139">
    <property type="protein sequence ID" value="CEF78139"/>
    <property type="gene ID" value="FGRRES_16290"/>
</dbReference>
<proteinExistence type="predicted"/>
<reference key="3">
    <citation type="submission" date="2014-02" db="EMBL/GenBank/DDBJ databases">
        <title>A revised Fusarium graminearum genomic reference sequence using whole shotgun re-sequencing.</title>
        <authorList>
            <person name="King R."/>
            <person name="Urban M."/>
            <person name="Hassani-Pak K."/>
            <person name="Hammond-Kosack K."/>
        </authorList>
    </citation>
    <scope>NUCLEOTIDE SEQUENCE</scope>
    <source>
        <strain>PH-1</strain>
    </source>
</reference>
<keyword evidence="4" id="KW-1185">Reference proteome</keyword>
<accession>A0A0E0S3R4</accession>
<evidence type="ECO:0000256" key="1">
    <source>
        <dbReference type="SAM" id="MobiDB-lite"/>
    </source>
</evidence>